<dbReference type="RefSeq" id="WP_050057792.1">
    <property type="nucleotide sequence ID" value="NZ_JACHEK010000001.1"/>
</dbReference>
<dbReference type="OrthoDB" id="9858544at2"/>
<sequence>MKVDNVAIQYEIPGFDIAPQQLESGEEEDFGEAPYSRDPGITSPPPAGGWQQLLGLTQLSPTPTSIDPPTRQMTGMWRHGATASFQVVKDAAARRESALVNVSPEVRQMMTLLAGREETIAKIRQRAGEAG</sequence>
<accession>A0A841JX55</accession>
<evidence type="ECO:0000256" key="1">
    <source>
        <dbReference type="SAM" id="MobiDB-lite"/>
    </source>
</evidence>
<name>A0A841JX55_9BACT</name>
<dbReference type="EMBL" id="JACHEK010000001">
    <property type="protein sequence ID" value="MBB6142584.1"/>
    <property type="molecule type" value="Genomic_DNA"/>
</dbReference>
<organism evidence="2 3">
    <name type="scientific">Silvibacterium bohemicum</name>
    <dbReference type="NCBI Taxonomy" id="1577686"/>
    <lineage>
        <taxon>Bacteria</taxon>
        <taxon>Pseudomonadati</taxon>
        <taxon>Acidobacteriota</taxon>
        <taxon>Terriglobia</taxon>
        <taxon>Terriglobales</taxon>
        <taxon>Acidobacteriaceae</taxon>
        <taxon>Silvibacterium</taxon>
    </lineage>
</organism>
<reference evidence="2 3" key="1">
    <citation type="submission" date="2020-08" db="EMBL/GenBank/DDBJ databases">
        <title>Genomic Encyclopedia of Type Strains, Phase IV (KMG-IV): sequencing the most valuable type-strain genomes for metagenomic binning, comparative biology and taxonomic classification.</title>
        <authorList>
            <person name="Goeker M."/>
        </authorList>
    </citation>
    <scope>NUCLEOTIDE SEQUENCE [LARGE SCALE GENOMIC DNA]</scope>
    <source>
        <strain evidence="2 3">DSM 103733</strain>
    </source>
</reference>
<feature type="region of interest" description="Disordered" evidence="1">
    <location>
        <begin position="17"/>
        <end position="49"/>
    </location>
</feature>
<comment type="caution">
    <text evidence="2">The sequence shown here is derived from an EMBL/GenBank/DDBJ whole genome shotgun (WGS) entry which is preliminary data.</text>
</comment>
<proteinExistence type="predicted"/>
<keyword evidence="3" id="KW-1185">Reference proteome</keyword>
<dbReference type="Proteomes" id="UP000538666">
    <property type="component" value="Unassembled WGS sequence"/>
</dbReference>
<evidence type="ECO:0000313" key="3">
    <source>
        <dbReference type="Proteomes" id="UP000538666"/>
    </source>
</evidence>
<gene>
    <name evidence="2" type="ORF">HNQ77_000522</name>
</gene>
<evidence type="ECO:0000313" key="2">
    <source>
        <dbReference type="EMBL" id="MBB6142584.1"/>
    </source>
</evidence>
<dbReference type="AlphaFoldDB" id="A0A841JX55"/>
<protein>
    <submittedName>
        <fullName evidence="2">Uncharacterized protein</fullName>
    </submittedName>
</protein>